<keyword evidence="3" id="KW-1185">Reference proteome</keyword>
<gene>
    <name evidence="2" type="ORF">Daesc_008341</name>
</gene>
<evidence type="ECO:0000313" key="3">
    <source>
        <dbReference type="Proteomes" id="UP001369815"/>
    </source>
</evidence>
<name>A0AAX6MBE8_9PEZI</name>
<reference evidence="2 3" key="1">
    <citation type="journal article" date="2024" name="Front Chem Biol">
        <title>Unveiling the potential of Daldinia eschscholtzii MFLUCC 19-0629 through bioactivity and bioinformatics studies for enhanced sustainable agriculture production.</title>
        <authorList>
            <person name="Brooks S."/>
            <person name="Weaver J.A."/>
            <person name="Klomchit A."/>
            <person name="Alharthi S.A."/>
            <person name="Onlamun T."/>
            <person name="Nurani R."/>
            <person name="Vong T.K."/>
            <person name="Alberti F."/>
            <person name="Greco C."/>
        </authorList>
    </citation>
    <scope>NUCLEOTIDE SEQUENCE [LARGE SCALE GENOMIC DNA]</scope>
    <source>
        <strain evidence="2">MFLUCC 19-0629</strain>
    </source>
</reference>
<feature type="compositionally biased region" description="Polar residues" evidence="1">
    <location>
        <begin position="59"/>
        <end position="80"/>
    </location>
</feature>
<protein>
    <submittedName>
        <fullName evidence="2">Uncharacterized protein</fullName>
    </submittedName>
</protein>
<dbReference type="Proteomes" id="UP001369815">
    <property type="component" value="Unassembled WGS sequence"/>
</dbReference>
<proteinExistence type="predicted"/>
<feature type="compositionally biased region" description="Polar residues" evidence="1">
    <location>
        <begin position="171"/>
        <end position="188"/>
    </location>
</feature>
<feature type="compositionally biased region" description="Low complexity" evidence="1">
    <location>
        <begin position="21"/>
        <end position="43"/>
    </location>
</feature>
<organism evidence="2 3">
    <name type="scientific">Daldinia eschscholtzii</name>
    <dbReference type="NCBI Taxonomy" id="292717"/>
    <lineage>
        <taxon>Eukaryota</taxon>
        <taxon>Fungi</taxon>
        <taxon>Dikarya</taxon>
        <taxon>Ascomycota</taxon>
        <taxon>Pezizomycotina</taxon>
        <taxon>Sordariomycetes</taxon>
        <taxon>Xylariomycetidae</taxon>
        <taxon>Xylariales</taxon>
        <taxon>Hypoxylaceae</taxon>
        <taxon>Daldinia</taxon>
    </lineage>
</organism>
<evidence type="ECO:0000256" key="1">
    <source>
        <dbReference type="SAM" id="MobiDB-lite"/>
    </source>
</evidence>
<evidence type="ECO:0000313" key="2">
    <source>
        <dbReference type="EMBL" id="KAK6950018.1"/>
    </source>
</evidence>
<dbReference type="AlphaFoldDB" id="A0AAX6MBE8"/>
<accession>A0AAX6MBE8</accession>
<feature type="region of interest" description="Disordered" evidence="1">
    <location>
        <begin position="1"/>
        <end position="204"/>
    </location>
</feature>
<feature type="compositionally biased region" description="Polar residues" evidence="1">
    <location>
        <begin position="130"/>
        <end position="155"/>
    </location>
</feature>
<comment type="caution">
    <text evidence="2">The sequence shown here is derived from an EMBL/GenBank/DDBJ whole genome shotgun (WGS) entry which is preliminary data.</text>
</comment>
<dbReference type="EMBL" id="JBANMG010000008">
    <property type="protein sequence ID" value="KAK6950018.1"/>
    <property type="molecule type" value="Genomic_DNA"/>
</dbReference>
<sequence length="232" mass="23986">MAPIPVYTDSPITAAKASGVTPQTAPPSTTSRPTPTTSSPASSGQAYPPAQPGAVPSLPTATATASQARVSSQPIQTVNNDGPPAPQPGAVPIPTGVTKPSIPPPPKAGEKPVSIPYPQQMSVPPPTAPYPSQQRGTSTVPMPTSVGSDQGSTAFSGPPIHHSLEHPPGYHQNSNASELDSYQRSAIQRSEVEDQTGSSEGGVWEVAKKWAHQTGEKIAAAENEVWKKINKE</sequence>